<reference evidence="1 2" key="1">
    <citation type="submission" date="2018-12" db="EMBL/GenBank/DDBJ databases">
        <title>Lysinibacillus antri sp. nov., isolated from a cave soil.</title>
        <authorList>
            <person name="Narsing Rao M.P."/>
            <person name="Zhang H."/>
            <person name="Dong Z.-Y."/>
            <person name="Niu X.-K."/>
            <person name="Zhang K."/>
            <person name="Fang B.-Z."/>
            <person name="Kang Y.-Q."/>
            <person name="Xiao M."/>
            <person name="Li W.-J."/>
        </authorList>
    </citation>
    <scope>NUCLEOTIDE SEQUENCE [LARGE SCALE GENOMIC DNA]</scope>
    <source>
        <strain evidence="1 2">SYSU K30002</strain>
    </source>
</reference>
<comment type="caution">
    <text evidence="1">The sequence shown here is derived from an EMBL/GenBank/DDBJ whole genome shotgun (WGS) entry which is preliminary data.</text>
</comment>
<gene>
    <name evidence="1" type="ORF">EK386_16100</name>
</gene>
<dbReference type="SUPFAM" id="SSF52266">
    <property type="entry name" value="SGNH hydrolase"/>
    <property type="match status" value="1"/>
</dbReference>
<name>A0A3S0QNF7_9BACI</name>
<keyword evidence="2" id="KW-1185">Reference proteome</keyword>
<dbReference type="Proteomes" id="UP000287910">
    <property type="component" value="Unassembled WGS sequence"/>
</dbReference>
<proteinExistence type="predicted"/>
<evidence type="ECO:0008006" key="3">
    <source>
        <dbReference type="Google" id="ProtNLM"/>
    </source>
</evidence>
<dbReference type="AlphaFoldDB" id="A0A3S0QNF7"/>
<accession>A0A3S0QNF7</accession>
<evidence type="ECO:0000313" key="2">
    <source>
        <dbReference type="Proteomes" id="UP000287910"/>
    </source>
</evidence>
<dbReference type="EMBL" id="RYYR01000028">
    <property type="protein sequence ID" value="RUL49031.1"/>
    <property type="molecule type" value="Genomic_DNA"/>
</dbReference>
<protein>
    <recommendedName>
        <fullName evidence="3">SGNH/GDSL hydrolase family protein</fullName>
    </recommendedName>
</protein>
<organism evidence="1 2">
    <name type="scientific">Lysinibacillus antri</name>
    <dbReference type="NCBI Taxonomy" id="2498145"/>
    <lineage>
        <taxon>Bacteria</taxon>
        <taxon>Bacillati</taxon>
        <taxon>Bacillota</taxon>
        <taxon>Bacilli</taxon>
        <taxon>Bacillales</taxon>
        <taxon>Bacillaceae</taxon>
        <taxon>Lysinibacillus</taxon>
    </lineage>
</organism>
<evidence type="ECO:0000313" key="1">
    <source>
        <dbReference type="EMBL" id="RUL49031.1"/>
    </source>
</evidence>
<dbReference type="RefSeq" id="WP_126660205.1">
    <property type="nucleotide sequence ID" value="NZ_RYYR01000028.1"/>
</dbReference>
<sequence length="301" mass="35349">MGHLFIKLTIIITVGLLLFIPVNNFVKQSHDYNINHAMLAFKKDPYPVDIINLGASHSMYAYYFKPTGLSHLDLALPAQTIQYDFKLLKEYGKHLKPGGIVIVSISQITFANFETKHLGNYYNVLDRTEIEPFSLIDYYSYLYLPGTNSGSFNSALSGKLKNFKWNSHQPWANNGKNYSERKYEKVEAQYREAVESNNIERNVQQLREIVDYCSEKGYRVILTMEPVHESYQEYFNEEVMNRLVFQYLKALKLDVPFLNYMGDQRFVNNKDYFIDPDHLNREGRKMFSWIVYKDLKKLGYL</sequence>